<organism evidence="4 5">
    <name type="scientific">Streptomyces cadmiisoli</name>
    <dbReference type="NCBI Taxonomy" id="2184053"/>
    <lineage>
        <taxon>Bacteria</taxon>
        <taxon>Bacillati</taxon>
        <taxon>Actinomycetota</taxon>
        <taxon>Actinomycetes</taxon>
        <taxon>Kitasatosporales</taxon>
        <taxon>Streptomycetaceae</taxon>
        <taxon>Streptomyces</taxon>
        <taxon>Streptomyces aurantiacus group</taxon>
    </lineage>
</organism>
<dbReference type="AlphaFoldDB" id="A0A2Z4J064"/>
<proteinExistence type="predicted"/>
<name>A0A2Z4J064_9ACTN</name>
<sequence>MTARPKDWSPLYDSDPVPGDPYEVARLGKKLRGMADEIDKQARNIRALASVDGWDSDAGRAFHEIADDTAGRLKKAYDRYDEASSALGTKVVEGDGESAEYASELHRAQKLADKGLEEFRAAEVDHKAALKALEPFEGTVPSKDDHTERTKQGKNRDDAALLMAKARTKIERAKDIRDDAADRAAKKIKYVIHHDGVRDPGGIMNWIADNADWISTAATVVAVLALVAAVVLTGGLAAVLLVGLASALSATALAGRLYDVFARGGKFDWLKITFDVLGIIPGLGALKGLSAAAKGSRLLVARQAVWAGFTNGFAVKNFNKGVVWASKYLTSKGITKVRLPAGGFDPELVTRYIKGAALGNAYVHSLIRLRNYINPDGEPNQVSPPPGEARPRPTPAPTPSPSNETRTPSPTPQPSPSSTSFHGALAPAG</sequence>
<dbReference type="GeneID" id="32588100"/>
<feature type="compositionally biased region" description="Pro residues" evidence="1">
    <location>
        <begin position="382"/>
        <end position="400"/>
    </location>
</feature>
<dbReference type="KEGG" id="scad:DN051_17510"/>
<dbReference type="InterPro" id="IPR049082">
    <property type="entry name" value="T7SS_signal"/>
</dbReference>
<feature type="region of interest" description="Disordered" evidence="1">
    <location>
        <begin position="376"/>
        <end position="429"/>
    </location>
</feature>
<keyword evidence="2" id="KW-1133">Transmembrane helix</keyword>
<evidence type="ECO:0000259" key="3">
    <source>
        <dbReference type="Pfam" id="PF21725"/>
    </source>
</evidence>
<keyword evidence="5" id="KW-1185">Reference proteome</keyword>
<evidence type="ECO:0000313" key="5">
    <source>
        <dbReference type="Proteomes" id="UP000249616"/>
    </source>
</evidence>
<keyword evidence="2" id="KW-0472">Membrane</keyword>
<dbReference type="EMBL" id="CP030073">
    <property type="protein sequence ID" value="AWW38228.1"/>
    <property type="molecule type" value="Genomic_DNA"/>
</dbReference>
<evidence type="ECO:0000313" key="4">
    <source>
        <dbReference type="EMBL" id="AWW38228.1"/>
    </source>
</evidence>
<dbReference type="RefSeq" id="WP_053760495.1">
    <property type="nucleotide sequence ID" value="NZ_CBDRHE010000007.1"/>
</dbReference>
<feature type="transmembrane region" description="Helical" evidence="2">
    <location>
        <begin position="213"/>
        <end position="232"/>
    </location>
</feature>
<gene>
    <name evidence="4" type="ORF">DN051_17510</name>
</gene>
<evidence type="ECO:0000256" key="1">
    <source>
        <dbReference type="SAM" id="MobiDB-lite"/>
    </source>
</evidence>
<reference evidence="4 5" key="1">
    <citation type="journal article" date="2019" name="Int. J. Syst. Evol. Microbiol.">
        <title>Streptomyces cadmiisoli sp. nov., a novel actinomycete isolated from cadmium-contaminated soil.</title>
        <authorList>
            <person name="Li K."/>
            <person name="Tang X."/>
            <person name="Zhao J."/>
            <person name="Guo Y."/>
            <person name="Tang Y."/>
            <person name="Gao J."/>
        </authorList>
    </citation>
    <scope>NUCLEOTIDE SEQUENCE [LARGE SCALE GENOMIC DNA]</scope>
    <source>
        <strain evidence="4 5">ZFG47</strain>
    </source>
</reference>
<accession>A0A2Z4J064</accession>
<evidence type="ECO:0000256" key="2">
    <source>
        <dbReference type="SAM" id="Phobius"/>
    </source>
</evidence>
<dbReference type="Pfam" id="PF21725">
    <property type="entry name" value="T7SS_signal"/>
    <property type="match status" value="1"/>
</dbReference>
<keyword evidence="2" id="KW-0812">Transmembrane</keyword>
<feature type="domain" description="Putative T7SS secretion signal" evidence="3">
    <location>
        <begin position="17"/>
        <end position="191"/>
    </location>
</feature>
<protein>
    <recommendedName>
        <fullName evidence="3">Putative T7SS secretion signal domain-containing protein</fullName>
    </recommendedName>
</protein>
<dbReference type="Proteomes" id="UP000249616">
    <property type="component" value="Chromosome"/>
</dbReference>